<name>A0A1L1PNQ2_HYDIT</name>
<dbReference type="NCBIfam" id="NF005603">
    <property type="entry name" value="PRK07340.1"/>
    <property type="match status" value="1"/>
</dbReference>
<dbReference type="InterPro" id="IPR036291">
    <property type="entry name" value="NAD(P)-bd_dom_sf"/>
</dbReference>
<sequence length="307" mass="31629">MNPPTLFSPEATAAALPYPELADAIAALLRDPAVKVPARTVLPLPAGGVLIAMPATDARVAITKLISFVADNAARGLPGIQGDVIVFDARDGRRLALLDGPTVTARRTAAVSLLAAQRLAPRTDGPLLIVGAGVQGRAHLEAFASGLGVTQVRVASRSAASADALVAHARHLGLEASRVDDADAALADCPLVVSATPAQAASLHATPRDDAFIAAVGAFTPAMLEWAPDVCRHIAARGTLAVDTRDADHEAGDLLQAGLDVTAVPTLADWLDRPRPNGPVFFKSCGWAGWDLAAARLVAAEFIRTDA</sequence>
<dbReference type="PANTHER" id="PTHR13812:SF19">
    <property type="entry name" value="KETIMINE REDUCTASE MU-CRYSTALLIN"/>
    <property type="match status" value="1"/>
</dbReference>
<dbReference type="Gene3D" id="3.30.1780.10">
    <property type="entry name" value="ornithine cyclodeaminase, domain 1"/>
    <property type="match status" value="1"/>
</dbReference>
<dbReference type="SUPFAM" id="SSF51735">
    <property type="entry name" value="NAD(P)-binding Rossmann-fold domains"/>
    <property type="match status" value="1"/>
</dbReference>
<dbReference type="PANTHER" id="PTHR13812">
    <property type="entry name" value="KETIMINE REDUCTASE MU-CRYSTALLIN"/>
    <property type="match status" value="1"/>
</dbReference>
<dbReference type="InterPro" id="IPR003462">
    <property type="entry name" value="ODC_Mu_crystall"/>
</dbReference>
<dbReference type="Gene3D" id="3.40.50.720">
    <property type="entry name" value="NAD(P)-binding Rossmann-like Domain"/>
    <property type="match status" value="1"/>
</dbReference>
<organism evidence="1 2">
    <name type="scientific">Hydrogenophaga intermedia</name>
    <dbReference type="NCBI Taxonomy" id="65786"/>
    <lineage>
        <taxon>Bacteria</taxon>
        <taxon>Pseudomonadati</taxon>
        <taxon>Pseudomonadota</taxon>
        <taxon>Betaproteobacteria</taxon>
        <taxon>Burkholderiales</taxon>
        <taxon>Comamonadaceae</taxon>
        <taxon>Hydrogenophaga</taxon>
    </lineage>
</organism>
<keyword evidence="2" id="KW-1185">Reference proteome</keyword>
<evidence type="ECO:0000313" key="2">
    <source>
        <dbReference type="Proteomes" id="UP000028878"/>
    </source>
</evidence>
<protein>
    <submittedName>
        <fullName evidence="1">Putative ornithine cyclodeaminase, mu-crystallin</fullName>
    </submittedName>
</protein>
<dbReference type="GO" id="GO:0005737">
    <property type="term" value="C:cytoplasm"/>
    <property type="evidence" value="ECO:0007669"/>
    <property type="project" value="TreeGrafter"/>
</dbReference>
<reference evidence="2" key="1">
    <citation type="submission" date="2014-02" db="EMBL/GenBank/DDBJ databases">
        <authorList>
            <person name="Gan H."/>
        </authorList>
    </citation>
    <scope>NUCLEOTIDE SEQUENCE [LARGE SCALE GENOMIC DNA]</scope>
    <source>
        <strain evidence="2">S1</strain>
    </source>
</reference>
<dbReference type="Pfam" id="PF02423">
    <property type="entry name" value="OCD_Mu_crystall"/>
    <property type="match status" value="1"/>
</dbReference>
<reference evidence="2" key="2">
    <citation type="submission" date="2014-11" db="EMBL/GenBank/DDBJ databases">
        <title>Draft genome sequence of Hydrogenophaga intermedia S1.</title>
        <authorList>
            <person name="Gan H.M."/>
            <person name="Chew T.H."/>
            <person name="Stolz A."/>
        </authorList>
    </citation>
    <scope>NUCLEOTIDE SEQUENCE [LARGE SCALE GENOMIC DNA]</scope>
    <source>
        <strain evidence="2">S1</strain>
    </source>
</reference>
<dbReference type="InterPro" id="IPR023401">
    <property type="entry name" value="ODC_N"/>
</dbReference>
<dbReference type="Proteomes" id="UP000028878">
    <property type="component" value="Unassembled WGS sequence"/>
</dbReference>
<dbReference type="RefSeq" id="WP_009515023.1">
    <property type="nucleotide sequence ID" value="NZ_CCAE010000042.1"/>
</dbReference>
<accession>A0A1L1PNQ2</accession>
<dbReference type="PIRSF" id="PIRSF001439">
    <property type="entry name" value="CryM"/>
    <property type="match status" value="1"/>
</dbReference>
<proteinExistence type="predicted"/>
<gene>
    <name evidence="1" type="ORF">BN948_03840</name>
</gene>
<dbReference type="AlphaFoldDB" id="A0A1L1PNQ2"/>
<evidence type="ECO:0000313" key="1">
    <source>
        <dbReference type="EMBL" id="CDN89403.1"/>
    </source>
</evidence>
<dbReference type="EMBL" id="CCAE010000042">
    <property type="protein sequence ID" value="CDN89403.1"/>
    <property type="molecule type" value="Genomic_DNA"/>
</dbReference>